<dbReference type="PROSITE" id="PS01319">
    <property type="entry name" value="RBFA"/>
    <property type="match status" value="1"/>
</dbReference>
<comment type="subunit">
    <text evidence="2">Monomer. Binds 30S ribosomal subunits, but not 50S ribosomal subunits or 70S ribosomes.</text>
</comment>
<keyword evidence="1 2" id="KW-0690">Ribosome biogenesis</keyword>
<evidence type="ECO:0000256" key="2">
    <source>
        <dbReference type="HAMAP-Rule" id="MF_00003"/>
    </source>
</evidence>
<dbReference type="SUPFAM" id="SSF89919">
    <property type="entry name" value="Ribosome-binding factor A, RbfA"/>
    <property type="match status" value="1"/>
</dbReference>
<dbReference type="EMBL" id="JAUMVS010000049">
    <property type="protein sequence ID" value="MDO4841796.1"/>
    <property type="molecule type" value="Genomic_DNA"/>
</dbReference>
<dbReference type="PANTHER" id="PTHR33515">
    <property type="entry name" value="RIBOSOME-BINDING FACTOR A, CHLOROPLASTIC-RELATED"/>
    <property type="match status" value="1"/>
</dbReference>
<dbReference type="AlphaFoldDB" id="A0AA43UA38"/>
<comment type="subcellular location">
    <subcellularLocation>
        <location evidence="2">Cytoplasm</location>
    </subcellularLocation>
</comment>
<comment type="caution">
    <text evidence="3">The sequence shown here is derived from an EMBL/GenBank/DDBJ whole genome shotgun (WGS) entry which is preliminary data.</text>
</comment>
<name>A0AA43UA38_9ACTN</name>
<dbReference type="HAMAP" id="MF_00003">
    <property type="entry name" value="RbfA"/>
    <property type="match status" value="1"/>
</dbReference>
<comment type="similarity">
    <text evidence="2">Belongs to the RbfA family.</text>
</comment>
<dbReference type="InterPro" id="IPR000238">
    <property type="entry name" value="RbfA"/>
</dbReference>
<dbReference type="InterPro" id="IPR020053">
    <property type="entry name" value="Ribosome-bd_factorA_CS"/>
</dbReference>
<gene>
    <name evidence="2 3" type="primary">rbfA</name>
    <name evidence="3" type="ORF">Q3982_03860</name>
</gene>
<evidence type="ECO:0000256" key="1">
    <source>
        <dbReference type="ARBA" id="ARBA00022517"/>
    </source>
</evidence>
<evidence type="ECO:0000313" key="3">
    <source>
        <dbReference type="EMBL" id="MDO4841796.1"/>
    </source>
</evidence>
<dbReference type="InterPro" id="IPR015946">
    <property type="entry name" value="KH_dom-like_a/b"/>
</dbReference>
<dbReference type="GO" id="GO:0030490">
    <property type="term" value="P:maturation of SSU-rRNA"/>
    <property type="evidence" value="ECO:0007669"/>
    <property type="project" value="UniProtKB-UniRule"/>
</dbReference>
<organism evidence="3 4">
    <name type="scientific">Phoenicibacter congonensis</name>
    <dbReference type="NCBI Taxonomy" id="1944646"/>
    <lineage>
        <taxon>Bacteria</taxon>
        <taxon>Bacillati</taxon>
        <taxon>Actinomycetota</taxon>
        <taxon>Coriobacteriia</taxon>
        <taxon>Eggerthellales</taxon>
        <taxon>Eggerthellaceae</taxon>
        <taxon>Phoenicibacter</taxon>
    </lineage>
</organism>
<sequence length="124" mass="14355">MKKTNRKVDEQAKVEISNILMFEVSDPRLQFVTITGCKVSFDRAYAEVFYTTTPDNYADAEIALGKAKGHIRSVMARNLDWKKAPELRFRLDETIDNAVRIENQIESERERFGYDSEESEEGEL</sequence>
<proteinExistence type="inferred from homology"/>
<reference evidence="3" key="1">
    <citation type="submission" date="2023-07" db="EMBL/GenBank/DDBJ databases">
        <title>Between Cages and Wild: Unraveling the Impact of Captivity on Animal Microbiomes and Antimicrobial Resistance.</title>
        <authorList>
            <person name="Schmartz G.P."/>
            <person name="Rehner J."/>
            <person name="Schuff M.J."/>
            <person name="Becker S.L."/>
            <person name="Kravczyk M."/>
            <person name="Gurevich A."/>
            <person name="Francke R."/>
            <person name="Mueller R."/>
            <person name="Keller V."/>
            <person name="Keller A."/>
        </authorList>
    </citation>
    <scope>NUCLEOTIDE SEQUENCE</scope>
    <source>
        <strain evidence="3">S12M_St_49</strain>
    </source>
</reference>
<dbReference type="NCBIfam" id="TIGR00082">
    <property type="entry name" value="rbfA"/>
    <property type="match status" value="1"/>
</dbReference>
<keyword evidence="2" id="KW-0963">Cytoplasm</keyword>
<evidence type="ECO:0000313" key="4">
    <source>
        <dbReference type="Proteomes" id="UP001168575"/>
    </source>
</evidence>
<dbReference type="Gene3D" id="3.30.300.20">
    <property type="match status" value="1"/>
</dbReference>
<protein>
    <recommendedName>
        <fullName evidence="2">Ribosome-binding factor A</fullName>
    </recommendedName>
</protein>
<dbReference type="PANTHER" id="PTHR33515:SF1">
    <property type="entry name" value="RIBOSOME-BINDING FACTOR A, CHLOROPLASTIC-RELATED"/>
    <property type="match status" value="1"/>
</dbReference>
<accession>A0AA43UA38</accession>
<keyword evidence="4" id="KW-1185">Reference proteome</keyword>
<dbReference type="Pfam" id="PF02033">
    <property type="entry name" value="RBFA"/>
    <property type="match status" value="1"/>
</dbReference>
<dbReference type="GO" id="GO:0043024">
    <property type="term" value="F:ribosomal small subunit binding"/>
    <property type="evidence" value="ECO:0007669"/>
    <property type="project" value="TreeGrafter"/>
</dbReference>
<dbReference type="InterPro" id="IPR023799">
    <property type="entry name" value="RbfA_dom_sf"/>
</dbReference>
<dbReference type="GO" id="GO:0005829">
    <property type="term" value="C:cytosol"/>
    <property type="evidence" value="ECO:0007669"/>
    <property type="project" value="TreeGrafter"/>
</dbReference>
<comment type="function">
    <text evidence="2">One of several proteins that assist in the late maturation steps of the functional core of the 30S ribosomal subunit. Associates with free 30S ribosomal subunits (but not with 30S subunits that are part of 70S ribosomes or polysomes). Required for efficient processing of 16S rRNA. May interact with the 5'-terminal helix region of 16S rRNA.</text>
</comment>
<dbReference type="Proteomes" id="UP001168575">
    <property type="component" value="Unassembled WGS sequence"/>
</dbReference>